<gene>
    <name evidence="1" type="ORF">CO666_18830</name>
</gene>
<reference evidence="1 2" key="1">
    <citation type="submission" date="2017-09" db="EMBL/GenBank/DDBJ databases">
        <title>Comparative genomics of rhizobia isolated from Phaseolus vulgaris in China.</title>
        <authorList>
            <person name="Tong W."/>
        </authorList>
    </citation>
    <scope>NUCLEOTIDE SEQUENCE [LARGE SCALE GENOMIC DNA]</scope>
    <source>
        <strain evidence="1 2">C5</strain>
    </source>
</reference>
<dbReference type="RefSeq" id="WP_097613724.1">
    <property type="nucleotide sequence ID" value="NZ_NWSV01000012.1"/>
</dbReference>
<dbReference type="EMBL" id="NWSV01000012">
    <property type="protein sequence ID" value="PDT02623.1"/>
    <property type="molecule type" value="Genomic_DNA"/>
</dbReference>
<keyword evidence="2" id="KW-1185">Reference proteome</keyword>
<evidence type="ECO:0000313" key="2">
    <source>
        <dbReference type="Proteomes" id="UP000220768"/>
    </source>
</evidence>
<dbReference type="Proteomes" id="UP000220768">
    <property type="component" value="Unassembled WGS sequence"/>
</dbReference>
<name>A0A2A6J9T1_9HYPH</name>
<comment type="caution">
    <text evidence="1">The sequence shown here is derived from an EMBL/GenBank/DDBJ whole genome shotgun (WGS) entry which is preliminary data.</text>
</comment>
<evidence type="ECO:0000313" key="1">
    <source>
        <dbReference type="EMBL" id="PDT02623.1"/>
    </source>
</evidence>
<dbReference type="AlphaFoldDB" id="A0A2A6J9T1"/>
<protein>
    <submittedName>
        <fullName evidence="1">Uncharacterized protein</fullName>
    </submittedName>
</protein>
<accession>A0A2A6J9T1</accession>
<proteinExistence type="predicted"/>
<sequence length="66" mass="6958">MCKPNGKTGIPAACPRRGDCRGCLTLSATLGAGSASHLDALIKEERPPPALILLETFSIQAKIKRI</sequence>
<organism evidence="1 2">
    <name type="scientific">Rhizobium chutanense</name>
    <dbReference type="NCBI Taxonomy" id="2035448"/>
    <lineage>
        <taxon>Bacteria</taxon>
        <taxon>Pseudomonadati</taxon>
        <taxon>Pseudomonadota</taxon>
        <taxon>Alphaproteobacteria</taxon>
        <taxon>Hyphomicrobiales</taxon>
        <taxon>Rhizobiaceae</taxon>
        <taxon>Rhizobium/Agrobacterium group</taxon>
        <taxon>Rhizobium</taxon>
    </lineage>
</organism>